<dbReference type="PANTHER" id="PTHR30093:SF47">
    <property type="entry name" value="TYPE IV PILUS NON-CORE MINOR PILIN PILE"/>
    <property type="match status" value="1"/>
</dbReference>
<keyword evidence="2" id="KW-0812">Transmembrane</keyword>
<protein>
    <recommendedName>
        <fullName evidence="4">Type IV pilus biogenesis protein PilE</fullName>
    </recommendedName>
</protein>
<dbReference type="SUPFAM" id="SSF54523">
    <property type="entry name" value="Pili subunits"/>
    <property type="match status" value="1"/>
</dbReference>
<keyword evidence="2" id="KW-0472">Membrane</keyword>
<organism evidence="3">
    <name type="scientific">hydrothermal vent metagenome</name>
    <dbReference type="NCBI Taxonomy" id="652676"/>
    <lineage>
        <taxon>unclassified sequences</taxon>
        <taxon>metagenomes</taxon>
        <taxon>ecological metagenomes</taxon>
    </lineage>
</organism>
<keyword evidence="1" id="KW-0488">Methylation</keyword>
<sequence>MKNRQVLNNGMTLIELMIVIAILGIISAIAIPAYTGYVTSARAQECQQEVASLALAQEEFFLEQRTYFEGGSTGALETNSQGLWSPSEANVNNRNCSYVIVAGTTGIATSYQITATGINNLAGKGTIATKTKL</sequence>
<gene>
    <name evidence="3" type="ORF">MNBD_GAMMA22-1425</name>
</gene>
<name>A0A3B1A008_9ZZZZ</name>
<dbReference type="EMBL" id="UOFS01000039">
    <property type="protein sequence ID" value="VAW99088.1"/>
    <property type="molecule type" value="Genomic_DNA"/>
</dbReference>
<feature type="transmembrane region" description="Helical" evidence="2">
    <location>
        <begin position="12"/>
        <end position="34"/>
    </location>
</feature>
<dbReference type="InterPro" id="IPR031982">
    <property type="entry name" value="PilE-like"/>
</dbReference>
<evidence type="ECO:0008006" key="4">
    <source>
        <dbReference type="Google" id="ProtNLM"/>
    </source>
</evidence>
<dbReference type="AlphaFoldDB" id="A0A3B1A008"/>
<dbReference type="Pfam" id="PF07963">
    <property type="entry name" value="N_methyl"/>
    <property type="match status" value="1"/>
</dbReference>
<dbReference type="InterPro" id="IPR000983">
    <property type="entry name" value="Bac_GSPG_pilin"/>
</dbReference>
<dbReference type="GO" id="GO:0015628">
    <property type="term" value="P:protein secretion by the type II secretion system"/>
    <property type="evidence" value="ECO:0007669"/>
    <property type="project" value="InterPro"/>
</dbReference>
<dbReference type="PRINTS" id="PR00813">
    <property type="entry name" value="BCTERIALGSPG"/>
</dbReference>
<dbReference type="GO" id="GO:0015627">
    <property type="term" value="C:type II protein secretion system complex"/>
    <property type="evidence" value="ECO:0007669"/>
    <property type="project" value="InterPro"/>
</dbReference>
<accession>A0A3B1A008</accession>
<keyword evidence="2" id="KW-1133">Transmembrane helix</keyword>
<dbReference type="Gene3D" id="3.30.700.10">
    <property type="entry name" value="Glycoprotein, Type 4 Pilin"/>
    <property type="match status" value="1"/>
</dbReference>
<dbReference type="Pfam" id="PF16732">
    <property type="entry name" value="ComP_DUS"/>
    <property type="match status" value="1"/>
</dbReference>
<reference evidence="3" key="1">
    <citation type="submission" date="2018-06" db="EMBL/GenBank/DDBJ databases">
        <authorList>
            <person name="Zhirakovskaya E."/>
        </authorList>
    </citation>
    <scope>NUCLEOTIDE SEQUENCE</scope>
</reference>
<dbReference type="InterPro" id="IPR045584">
    <property type="entry name" value="Pilin-like"/>
</dbReference>
<dbReference type="InterPro" id="IPR012902">
    <property type="entry name" value="N_methyl_site"/>
</dbReference>
<evidence type="ECO:0000313" key="3">
    <source>
        <dbReference type="EMBL" id="VAW99088.1"/>
    </source>
</evidence>
<dbReference type="NCBIfam" id="TIGR02532">
    <property type="entry name" value="IV_pilin_GFxxxE"/>
    <property type="match status" value="1"/>
</dbReference>
<proteinExistence type="predicted"/>
<evidence type="ECO:0000256" key="1">
    <source>
        <dbReference type="ARBA" id="ARBA00022481"/>
    </source>
</evidence>
<dbReference type="PANTHER" id="PTHR30093">
    <property type="entry name" value="GENERAL SECRETION PATHWAY PROTEIN G"/>
    <property type="match status" value="1"/>
</dbReference>
<dbReference type="GO" id="GO:0043683">
    <property type="term" value="P:type IV pilus assembly"/>
    <property type="evidence" value="ECO:0007669"/>
    <property type="project" value="InterPro"/>
</dbReference>
<evidence type="ECO:0000256" key="2">
    <source>
        <dbReference type="SAM" id="Phobius"/>
    </source>
</evidence>